<dbReference type="GO" id="GO:0004252">
    <property type="term" value="F:serine-type endopeptidase activity"/>
    <property type="evidence" value="ECO:0007669"/>
    <property type="project" value="InterPro"/>
</dbReference>
<proteinExistence type="predicted"/>
<feature type="non-terminal residue" evidence="7">
    <location>
        <position position="101"/>
    </location>
</feature>
<evidence type="ECO:0000259" key="6">
    <source>
        <dbReference type="Pfam" id="PF01694"/>
    </source>
</evidence>
<gene>
    <name evidence="7" type="ORF">S01H1_40753</name>
</gene>
<comment type="caution">
    <text evidence="7">The sequence shown here is derived from an EMBL/GenBank/DDBJ whole genome shotgun (WGS) entry which is preliminary data.</text>
</comment>
<keyword evidence="3 5" id="KW-1133">Transmembrane helix</keyword>
<keyword evidence="2 5" id="KW-0812">Transmembrane</keyword>
<organism evidence="7">
    <name type="scientific">marine sediment metagenome</name>
    <dbReference type="NCBI Taxonomy" id="412755"/>
    <lineage>
        <taxon>unclassified sequences</taxon>
        <taxon>metagenomes</taxon>
        <taxon>ecological metagenomes</taxon>
    </lineage>
</organism>
<evidence type="ECO:0000256" key="5">
    <source>
        <dbReference type="SAM" id="Phobius"/>
    </source>
</evidence>
<feature type="transmembrane region" description="Helical" evidence="5">
    <location>
        <begin position="69"/>
        <end position="86"/>
    </location>
</feature>
<dbReference type="EMBL" id="BARS01025816">
    <property type="protein sequence ID" value="GAG08527.1"/>
    <property type="molecule type" value="Genomic_DNA"/>
</dbReference>
<dbReference type="SUPFAM" id="SSF144091">
    <property type="entry name" value="Rhomboid-like"/>
    <property type="match status" value="1"/>
</dbReference>
<dbReference type="InterPro" id="IPR035952">
    <property type="entry name" value="Rhomboid-like_sf"/>
</dbReference>
<feature type="domain" description="Peptidase S54 rhomboid" evidence="6">
    <location>
        <begin position="59"/>
        <end position="101"/>
    </location>
</feature>
<evidence type="ECO:0000256" key="2">
    <source>
        <dbReference type="ARBA" id="ARBA00022692"/>
    </source>
</evidence>
<evidence type="ECO:0000256" key="3">
    <source>
        <dbReference type="ARBA" id="ARBA00022989"/>
    </source>
</evidence>
<dbReference type="AlphaFoldDB" id="X0VB46"/>
<keyword evidence="4 5" id="KW-0472">Membrane</keyword>
<dbReference type="InterPro" id="IPR022764">
    <property type="entry name" value="Peptidase_S54_rhomboid_dom"/>
</dbReference>
<reference evidence="7" key="1">
    <citation type="journal article" date="2014" name="Front. Microbiol.">
        <title>High frequency of phylogenetically diverse reductive dehalogenase-homologous genes in deep subseafloor sedimentary metagenomes.</title>
        <authorList>
            <person name="Kawai M."/>
            <person name="Futagami T."/>
            <person name="Toyoda A."/>
            <person name="Takaki Y."/>
            <person name="Nishi S."/>
            <person name="Hori S."/>
            <person name="Arai W."/>
            <person name="Tsubouchi T."/>
            <person name="Morono Y."/>
            <person name="Uchiyama I."/>
            <person name="Ito T."/>
            <person name="Fujiyama A."/>
            <person name="Inagaki F."/>
            <person name="Takami H."/>
        </authorList>
    </citation>
    <scope>NUCLEOTIDE SEQUENCE</scope>
    <source>
        <strain evidence="7">Expedition CK06-06</strain>
    </source>
</reference>
<evidence type="ECO:0000256" key="1">
    <source>
        <dbReference type="ARBA" id="ARBA00004141"/>
    </source>
</evidence>
<protein>
    <recommendedName>
        <fullName evidence="6">Peptidase S54 rhomboid domain-containing protein</fullName>
    </recommendedName>
</protein>
<accession>X0VB46</accession>
<name>X0VB46_9ZZZZ</name>
<sequence length="101" mass="11429">MDEASERKPTPVITYLLMALMVFLQVYLSLLPSARALHIFEAYSLMPVRLLDGVFLDSIVSYIFMHGNWVHLSVNVIALLGAGIIVERDIGHLRFLILFIV</sequence>
<dbReference type="GO" id="GO:0016020">
    <property type="term" value="C:membrane"/>
    <property type="evidence" value="ECO:0007669"/>
    <property type="project" value="UniProtKB-SubCell"/>
</dbReference>
<comment type="subcellular location">
    <subcellularLocation>
        <location evidence="1">Membrane</location>
        <topology evidence="1">Multi-pass membrane protein</topology>
    </subcellularLocation>
</comment>
<dbReference type="Pfam" id="PF01694">
    <property type="entry name" value="Rhomboid"/>
    <property type="match status" value="1"/>
</dbReference>
<evidence type="ECO:0000313" key="7">
    <source>
        <dbReference type="EMBL" id="GAG08527.1"/>
    </source>
</evidence>
<dbReference type="Gene3D" id="1.20.1540.10">
    <property type="entry name" value="Rhomboid-like"/>
    <property type="match status" value="1"/>
</dbReference>
<evidence type="ECO:0000256" key="4">
    <source>
        <dbReference type="ARBA" id="ARBA00023136"/>
    </source>
</evidence>
<feature type="transmembrane region" description="Helical" evidence="5">
    <location>
        <begin position="12"/>
        <end position="30"/>
    </location>
</feature>